<dbReference type="EMBL" id="MFUA01000013">
    <property type="protein sequence ID" value="OGI77199.1"/>
    <property type="molecule type" value="Genomic_DNA"/>
</dbReference>
<dbReference type="STRING" id="1801750.A3B85_03025"/>
<comment type="caution">
    <text evidence="2">The sequence shown here is derived from an EMBL/GenBank/DDBJ whole genome shotgun (WGS) entry which is preliminary data.</text>
</comment>
<reference evidence="2 3" key="1">
    <citation type="journal article" date="2016" name="Nat. Commun.">
        <title>Thousands of microbial genomes shed light on interconnected biogeochemical processes in an aquifer system.</title>
        <authorList>
            <person name="Anantharaman K."/>
            <person name="Brown C.T."/>
            <person name="Hug L.A."/>
            <person name="Sharon I."/>
            <person name="Castelle C.J."/>
            <person name="Probst A.J."/>
            <person name="Thomas B.C."/>
            <person name="Singh A."/>
            <person name="Wilkins M.J."/>
            <person name="Karaoz U."/>
            <person name="Brodie E.L."/>
            <person name="Williams K.H."/>
            <person name="Hubbard S.S."/>
            <person name="Banfield J.F."/>
        </authorList>
    </citation>
    <scope>NUCLEOTIDE SEQUENCE [LARGE SCALE GENOMIC DNA]</scope>
</reference>
<gene>
    <name evidence="2" type="ORF">A3B85_03025</name>
</gene>
<feature type="transmembrane region" description="Helical" evidence="1">
    <location>
        <begin position="16"/>
        <end position="37"/>
    </location>
</feature>
<sequence length="305" mass="34915">MKNNQYIRQTQYKKGFASVILIGAVILLVAIGGYFAWSKKANNVVIQLAPAVTYYVGEKPYVQIIWDYSVADYFNIYRSTDQKDWQIISEKYPQSAHAAVDYDFPKDATILYYRITTIDKYNKESTPTEVASVKIPILTSPQTNTSNLKTYTNEKYGYEFSYLLDEKFYVNNEAEIFVSYDNKILMPKTDFGSAQFYVNILSSKTETECRAITYSNPVSGERPPGKKIINGVTFVEGGDSGAAAGTFVQEKIYRAFYNGNCYDLIERLNTFNDLQGLGLRIMNQFEEQTIWNKLDKILSTFKFTK</sequence>
<evidence type="ECO:0000256" key="1">
    <source>
        <dbReference type="SAM" id="Phobius"/>
    </source>
</evidence>
<keyword evidence="1" id="KW-0812">Transmembrane</keyword>
<dbReference type="AlphaFoldDB" id="A0A1F6W5L6"/>
<dbReference type="Proteomes" id="UP000178374">
    <property type="component" value="Unassembled WGS sequence"/>
</dbReference>
<protein>
    <submittedName>
        <fullName evidence="2">Uncharacterized protein</fullName>
    </submittedName>
</protein>
<keyword evidence="1" id="KW-0472">Membrane</keyword>
<evidence type="ECO:0000313" key="3">
    <source>
        <dbReference type="Proteomes" id="UP000178374"/>
    </source>
</evidence>
<accession>A0A1F6W5L6</accession>
<evidence type="ECO:0000313" key="2">
    <source>
        <dbReference type="EMBL" id="OGI77199.1"/>
    </source>
</evidence>
<keyword evidence="1" id="KW-1133">Transmembrane helix</keyword>
<name>A0A1F6W5L6_9BACT</name>
<organism evidence="2 3">
    <name type="scientific">Candidatus Nomurabacteria bacterium RIFCSPHIGHO2_02_FULL_37_13</name>
    <dbReference type="NCBI Taxonomy" id="1801750"/>
    <lineage>
        <taxon>Bacteria</taxon>
        <taxon>Candidatus Nomuraibacteriota</taxon>
    </lineage>
</organism>
<proteinExistence type="predicted"/>